<gene>
    <name evidence="4" type="ORF">IPT68_31210</name>
</gene>
<dbReference type="GO" id="GO:0032259">
    <property type="term" value="P:methylation"/>
    <property type="evidence" value="ECO:0007669"/>
    <property type="project" value="UniProtKB-KW"/>
</dbReference>
<dbReference type="EMBL" id="CP063374">
    <property type="protein sequence ID" value="QOV44079.1"/>
    <property type="molecule type" value="Genomic_DNA"/>
</dbReference>
<evidence type="ECO:0000256" key="1">
    <source>
        <dbReference type="ARBA" id="ARBA00022603"/>
    </source>
</evidence>
<dbReference type="InterPro" id="IPR000940">
    <property type="entry name" value="NNMT_TEMT_trans"/>
</dbReference>
<keyword evidence="3" id="KW-0949">S-adenosyl-L-methionine</keyword>
<sequence>MAGNAAYDWDAFDSEDYLEHNYANLHDEDRKILNFVRDFLCGQSFDPETRGVDVGTGTNLYPALAMLPFCQEINLLEFSAANRNWLLNQLRHYSKNWDSFWQVLSEQEIYRTVARPRERLHRITTVRKWDILDPDPEQKWDLGTMFFVAESITSFHEEFTAAIGKFCALLRPGAPFAMTFMENSSGYEVGGRPFPALRIDVTDVREEMSGLGNGLEFHRVDVGAQPLRDGYSGMILVHGHVK</sequence>
<dbReference type="Pfam" id="PF01234">
    <property type="entry name" value="NNMT_PNMT_TEMT"/>
    <property type="match status" value="1"/>
</dbReference>
<keyword evidence="5" id="KW-1185">Reference proteome</keyword>
<dbReference type="PANTHER" id="PTHR10867:SF17">
    <property type="entry name" value="NICOTINAMIDE N-METHYLTRANSFERASE"/>
    <property type="match status" value="1"/>
</dbReference>
<dbReference type="PROSITE" id="PS51681">
    <property type="entry name" value="SAM_MT_NNMT_PNMT_TEMT"/>
    <property type="match status" value="1"/>
</dbReference>
<evidence type="ECO:0000256" key="3">
    <source>
        <dbReference type="ARBA" id="ARBA00022691"/>
    </source>
</evidence>
<protein>
    <submittedName>
        <fullName evidence="4">Methyltransferase</fullName>
    </submittedName>
</protein>
<dbReference type="InterPro" id="IPR029063">
    <property type="entry name" value="SAM-dependent_MTases_sf"/>
</dbReference>
<organism evidence="4 5">
    <name type="scientific">Streptomyces chromofuscus</name>
    <dbReference type="NCBI Taxonomy" id="42881"/>
    <lineage>
        <taxon>Bacteria</taxon>
        <taxon>Bacillati</taxon>
        <taxon>Actinomycetota</taxon>
        <taxon>Actinomycetes</taxon>
        <taxon>Kitasatosporales</taxon>
        <taxon>Streptomycetaceae</taxon>
        <taxon>Streptomyces</taxon>
    </lineage>
</organism>
<accession>A0A7M2T7H4</accession>
<dbReference type="Proteomes" id="UP000594008">
    <property type="component" value="Chromosome"/>
</dbReference>
<dbReference type="KEGG" id="schf:IPT68_31210"/>
<dbReference type="Gene3D" id="3.40.50.150">
    <property type="entry name" value="Vaccinia Virus protein VP39"/>
    <property type="match status" value="1"/>
</dbReference>
<dbReference type="SUPFAM" id="SSF53335">
    <property type="entry name" value="S-adenosyl-L-methionine-dependent methyltransferases"/>
    <property type="match status" value="1"/>
</dbReference>
<keyword evidence="2 4" id="KW-0808">Transferase</keyword>
<evidence type="ECO:0000313" key="5">
    <source>
        <dbReference type="Proteomes" id="UP000594008"/>
    </source>
</evidence>
<dbReference type="PANTHER" id="PTHR10867">
    <property type="entry name" value="NNMT/PNMT/TEMT FAMILY MEMBER"/>
    <property type="match status" value="1"/>
</dbReference>
<evidence type="ECO:0000256" key="2">
    <source>
        <dbReference type="ARBA" id="ARBA00022679"/>
    </source>
</evidence>
<reference evidence="4 5" key="1">
    <citation type="submission" date="2020-10" db="EMBL/GenBank/DDBJ databases">
        <title>Streptomyces chromofuscus complate genome analysis.</title>
        <authorList>
            <person name="Anwar N."/>
        </authorList>
    </citation>
    <scope>NUCLEOTIDE SEQUENCE [LARGE SCALE GENOMIC DNA]</scope>
    <source>
        <strain evidence="4 5">DSM 40273</strain>
    </source>
</reference>
<keyword evidence="1 4" id="KW-0489">Methyltransferase</keyword>
<name>A0A7M2T7H4_STRCW</name>
<evidence type="ECO:0000313" key="4">
    <source>
        <dbReference type="EMBL" id="QOV44079.1"/>
    </source>
</evidence>
<dbReference type="NCBIfam" id="NF040568">
    <property type="entry name" value="SCO2525_fam"/>
    <property type="match status" value="1"/>
</dbReference>
<dbReference type="AlphaFoldDB" id="A0A7M2T7H4"/>
<proteinExistence type="predicted"/>
<dbReference type="RefSeq" id="WP_189698102.1">
    <property type="nucleotide sequence ID" value="NZ_BMTA01000007.1"/>
</dbReference>
<dbReference type="GO" id="GO:0008168">
    <property type="term" value="F:methyltransferase activity"/>
    <property type="evidence" value="ECO:0007669"/>
    <property type="project" value="UniProtKB-KW"/>
</dbReference>